<dbReference type="NCBIfam" id="TIGR02890">
    <property type="entry name" value="bacill_yteA"/>
    <property type="match status" value="1"/>
</dbReference>
<keyword evidence="1" id="KW-0479">Metal-binding</keyword>
<dbReference type="Proteomes" id="UP000248066">
    <property type="component" value="Unassembled WGS sequence"/>
</dbReference>
<feature type="zinc finger region" description="dksA C4-type" evidence="4">
    <location>
        <begin position="90"/>
        <end position="114"/>
    </location>
</feature>
<evidence type="ECO:0000259" key="5">
    <source>
        <dbReference type="Pfam" id="PF01258"/>
    </source>
</evidence>
<dbReference type="Gene3D" id="1.20.120.910">
    <property type="entry name" value="DksA, coiled-coil domain"/>
    <property type="match status" value="1"/>
</dbReference>
<dbReference type="InterPro" id="IPR014240">
    <property type="entry name" value="YteA"/>
</dbReference>
<dbReference type="GO" id="GO:0008270">
    <property type="term" value="F:zinc ion binding"/>
    <property type="evidence" value="ECO:0007669"/>
    <property type="project" value="UniProtKB-KW"/>
</dbReference>
<dbReference type="SUPFAM" id="SSF109635">
    <property type="entry name" value="DnaK suppressor protein DksA, alpha-hairpin domain"/>
    <property type="match status" value="1"/>
</dbReference>
<protein>
    <recommendedName>
        <fullName evidence="5">Zinc finger DksA/TraR C4-type domain-containing protein</fullName>
    </recommendedName>
</protein>
<dbReference type="Pfam" id="PF01258">
    <property type="entry name" value="zf-dskA_traR"/>
    <property type="match status" value="1"/>
</dbReference>
<evidence type="ECO:0000256" key="4">
    <source>
        <dbReference type="PROSITE-ProRule" id="PRU00510"/>
    </source>
</evidence>
<name>A0A2W0HAW8_9BACI</name>
<evidence type="ECO:0000313" key="7">
    <source>
        <dbReference type="Proteomes" id="UP000248066"/>
    </source>
</evidence>
<dbReference type="PROSITE" id="PS51128">
    <property type="entry name" value="ZF_DKSA_2"/>
    <property type="match status" value="1"/>
</dbReference>
<evidence type="ECO:0000313" key="6">
    <source>
        <dbReference type="EMBL" id="PYZ97946.1"/>
    </source>
</evidence>
<gene>
    <name evidence="6" type="ORF">CR205_04945</name>
</gene>
<dbReference type="InterPro" id="IPR000962">
    <property type="entry name" value="Znf_DskA_TraR"/>
</dbReference>
<feature type="domain" description="Zinc finger DksA/TraR C4-type" evidence="5">
    <location>
        <begin position="85"/>
        <end position="117"/>
    </location>
</feature>
<sequence>MNQYNELKTHLINEKNEVLQHLAYAEQFGMSVSLRDRTGELSNYDNHPADSGSELFERSKDSALYGQAKNHLKEIDRALEKMDKGTYGICEQSGERIPLERLEANPLAKTTVEAADKTGSDEAYFDRPAEEAVLGGFDRYNYDSNDTETEFDAEDSLQSVSSFNEIDGVNDELGIEASEELVGYVEELEGFLSTGLDGYRGTDSVKFERNEHYSHYVSGMTEESSEDNGE</sequence>
<keyword evidence="2" id="KW-0863">Zinc-finger</keyword>
<dbReference type="RefSeq" id="WP_110517531.1">
    <property type="nucleotide sequence ID" value="NZ_PDOF01000001.1"/>
</dbReference>
<dbReference type="OrthoDB" id="9811543at2"/>
<comment type="caution">
    <text evidence="6">The sequence shown here is derived from an EMBL/GenBank/DDBJ whole genome shotgun (WGS) entry which is preliminary data.</text>
</comment>
<accession>A0A2W0HAW8</accession>
<dbReference type="EMBL" id="PDOF01000001">
    <property type="protein sequence ID" value="PYZ97946.1"/>
    <property type="molecule type" value="Genomic_DNA"/>
</dbReference>
<proteinExistence type="predicted"/>
<keyword evidence="7" id="KW-1185">Reference proteome</keyword>
<reference evidence="6 7" key="1">
    <citation type="submission" date="2017-10" db="EMBL/GenBank/DDBJ databases">
        <title>Bacillus sp. nov., a halophilic bacterium isolated from a Yangshapao Lake.</title>
        <authorList>
            <person name="Wang H."/>
        </authorList>
    </citation>
    <scope>NUCLEOTIDE SEQUENCE [LARGE SCALE GENOMIC DNA]</scope>
    <source>
        <strain evidence="6 7">YSP-3</strain>
    </source>
</reference>
<dbReference type="AlphaFoldDB" id="A0A2W0HAW8"/>
<evidence type="ECO:0000256" key="3">
    <source>
        <dbReference type="ARBA" id="ARBA00022833"/>
    </source>
</evidence>
<dbReference type="InterPro" id="IPR037187">
    <property type="entry name" value="DnaK_N"/>
</dbReference>
<evidence type="ECO:0000256" key="1">
    <source>
        <dbReference type="ARBA" id="ARBA00022723"/>
    </source>
</evidence>
<evidence type="ECO:0000256" key="2">
    <source>
        <dbReference type="ARBA" id="ARBA00022771"/>
    </source>
</evidence>
<keyword evidence="3" id="KW-0862">Zinc</keyword>
<organism evidence="6 7">
    <name type="scientific">Alteribacter lacisalsi</name>
    <dbReference type="NCBI Taxonomy" id="2045244"/>
    <lineage>
        <taxon>Bacteria</taxon>
        <taxon>Bacillati</taxon>
        <taxon>Bacillota</taxon>
        <taxon>Bacilli</taxon>
        <taxon>Bacillales</taxon>
        <taxon>Bacillaceae</taxon>
        <taxon>Alteribacter</taxon>
    </lineage>
</organism>
<dbReference type="PANTHER" id="PTHR33823">
    <property type="entry name" value="RNA POLYMERASE-BINDING TRANSCRIPTION FACTOR DKSA-RELATED"/>
    <property type="match status" value="1"/>
</dbReference>
<dbReference type="PANTHER" id="PTHR33823:SF4">
    <property type="entry name" value="GENERAL STRESS PROTEIN 16O"/>
    <property type="match status" value="1"/>
</dbReference>